<organism evidence="4 5">
    <name type="scientific">Lachancea meyersii CBS 8951</name>
    <dbReference type="NCBI Taxonomy" id="1266667"/>
    <lineage>
        <taxon>Eukaryota</taxon>
        <taxon>Fungi</taxon>
        <taxon>Dikarya</taxon>
        <taxon>Ascomycota</taxon>
        <taxon>Saccharomycotina</taxon>
        <taxon>Saccharomycetes</taxon>
        <taxon>Saccharomycetales</taxon>
        <taxon>Saccharomycetaceae</taxon>
        <taxon>Lachancea</taxon>
    </lineage>
</organism>
<dbReference type="Proteomes" id="UP000191144">
    <property type="component" value="Chromosome B"/>
</dbReference>
<dbReference type="GO" id="GO:0005524">
    <property type="term" value="F:ATP binding"/>
    <property type="evidence" value="ECO:0007669"/>
    <property type="project" value="UniProtKB-KW"/>
</dbReference>
<evidence type="ECO:0000256" key="1">
    <source>
        <dbReference type="ARBA" id="ARBA00011047"/>
    </source>
</evidence>
<dbReference type="AlphaFoldDB" id="A0A1G4IWJ7"/>
<sequence>MSRYAELSNLSVSVQQIENCAFSRWYHLFHGSTPKAEIIKPVPAGFMEYLEQDGIRLPNDSNFKQSSYFQDVQETEDNEYSDWEQEENENENENGGEVMASQHDTKTEVTSMFPDLHQKLKGLFQEMGPLTPKLTWSSPKDATWILANNTLKCHEVNDVYLLLKASSHITHDLDRAFDECFDRETLKETPQTFGHELILRKWFDINPALEFRVFVKNSKIIGVSQRDLNFYDYLLPLVDTFKELIDEFIHEQVSQKFPDPSYVCDVYIPRPFQKVWLIDFNPFCRKTDSLMFSWHELITANENDIEDDYEMRLVKENNVARFAGKEHSESQVPKDVADAITNPDAIKELASKWSELLKMQQAEDSSEEE</sequence>
<dbReference type="EMBL" id="LT598478">
    <property type="protein sequence ID" value="SCU81296.1"/>
    <property type="molecule type" value="Genomic_DNA"/>
</dbReference>
<accession>A0A1G4IWJ7</accession>
<keyword evidence="2" id="KW-0479">Metal-binding</keyword>
<dbReference type="PANTHER" id="PTHR15323:SF6">
    <property type="entry name" value="CELL DIVISION CYCLE PROTEIN 123 HOMOLOG"/>
    <property type="match status" value="1"/>
</dbReference>
<proteinExistence type="inferred from homology"/>
<name>A0A1G4IWJ7_9SACH</name>
<gene>
    <name evidence="4" type="ORF">LAME_0B06414G</name>
</gene>
<dbReference type="PIRSF" id="PIRSF007807">
    <property type="entry name" value="Cdc123"/>
    <property type="match status" value="1"/>
</dbReference>
<evidence type="ECO:0000256" key="3">
    <source>
        <dbReference type="SAM" id="MobiDB-lite"/>
    </source>
</evidence>
<keyword evidence="2" id="KW-0460">Magnesium</keyword>
<feature type="region of interest" description="Disordered" evidence="3">
    <location>
        <begin position="74"/>
        <end position="98"/>
    </location>
</feature>
<feature type="compositionally biased region" description="Acidic residues" evidence="3">
    <location>
        <begin position="74"/>
        <end position="94"/>
    </location>
</feature>
<keyword evidence="2" id="KW-0547">Nucleotide-binding</keyword>
<keyword evidence="5" id="KW-1185">Reference proteome</keyword>
<dbReference type="InterPro" id="IPR009772">
    <property type="entry name" value="CDC123"/>
</dbReference>
<keyword evidence="2" id="KW-0963">Cytoplasm</keyword>
<comment type="similarity">
    <text evidence="1 2">Belongs to the CDC123 family.</text>
</comment>
<dbReference type="Pfam" id="PF07065">
    <property type="entry name" value="D123"/>
    <property type="match status" value="1"/>
</dbReference>
<dbReference type="GO" id="GO:0005737">
    <property type="term" value="C:cytoplasm"/>
    <property type="evidence" value="ECO:0007669"/>
    <property type="project" value="UniProtKB-SubCell"/>
</dbReference>
<reference evidence="5" key="1">
    <citation type="submission" date="2016-03" db="EMBL/GenBank/DDBJ databases">
        <authorList>
            <person name="Devillers Hugo."/>
        </authorList>
    </citation>
    <scope>NUCLEOTIDE SEQUENCE [LARGE SCALE GENOMIC DNA]</scope>
</reference>
<dbReference type="OrthoDB" id="360540at2759"/>
<evidence type="ECO:0000313" key="4">
    <source>
        <dbReference type="EMBL" id="SCU81296.1"/>
    </source>
</evidence>
<dbReference type="GO" id="GO:0046872">
    <property type="term" value="F:metal ion binding"/>
    <property type="evidence" value="ECO:0007669"/>
    <property type="project" value="UniProtKB-KW"/>
</dbReference>
<dbReference type="PANTHER" id="PTHR15323">
    <property type="entry name" value="D123 PROTEIN"/>
    <property type="match status" value="1"/>
</dbReference>
<evidence type="ECO:0000313" key="5">
    <source>
        <dbReference type="Proteomes" id="UP000191144"/>
    </source>
</evidence>
<comment type="subcellular location">
    <subcellularLocation>
        <location evidence="2">Cytoplasm</location>
    </subcellularLocation>
</comment>
<keyword evidence="2" id="KW-0067">ATP-binding</keyword>
<protein>
    <recommendedName>
        <fullName evidence="2">Translation initiation factor eIF2 assembly protein</fullName>
    </recommendedName>
</protein>
<evidence type="ECO:0000256" key="2">
    <source>
        <dbReference type="PIRNR" id="PIRNR007807"/>
    </source>
</evidence>
<keyword evidence="2" id="KW-0143">Chaperone</keyword>